<evidence type="ECO:0000256" key="2">
    <source>
        <dbReference type="ARBA" id="ARBA00022741"/>
    </source>
</evidence>
<evidence type="ECO:0000313" key="12">
    <source>
        <dbReference type="EMBL" id="KAJ1922976.1"/>
    </source>
</evidence>
<keyword evidence="13" id="KW-1185">Reference proteome</keyword>
<accession>A0A9W8AAF5</accession>
<evidence type="ECO:0000256" key="6">
    <source>
        <dbReference type="PROSITE-ProRule" id="PRU00657"/>
    </source>
</evidence>
<dbReference type="Pfam" id="PF03368">
    <property type="entry name" value="Dicer_dimer"/>
    <property type="match status" value="1"/>
</dbReference>
<feature type="domain" description="Dicer dsRNA-binding fold" evidence="11">
    <location>
        <begin position="577"/>
        <end position="667"/>
    </location>
</feature>
<feature type="region of interest" description="Disordered" evidence="7">
    <location>
        <begin position="724"/>
        <end position="747"/>
    </location>
</feature>
<dbReference type="OrthoDB" id="416741at2759"/>
<proteinExistence type="inferred from homology"/>
<name>A0A9W8AAF5_9FUNG</name>
<feature type="compositionally biased region" description="Basic and acidic residues" evidence="7">
    <location>
        <begin position="526"/>
        <end position="544"/>
    </location>
</feature>
<feature type="domain" description="Helicase C-terminal" evidence="10">
    <location>
        <begin position="363"/>
        <end position="525"/>
    </location>
</feature>
<dbReference type="SMART" id="SM00490">
    <property type="entry name" value="HELICc"/>
    <property type="match status" value="1"/>
</dbReference>
<feature type="region of interest" description="Disordered" evidence="7">
    <location>
        <begin position="991"/>
        <end position="1032"/>
    </location>
</feature>
<evidence type="ECO:0000313" key="13">
    <source>
        <dbReference type="Proteomes" id="UP001150569"/>
    </source>
</evidence>
<dbReference type="Gene3D" id="1.10.1520.10">
    <property type="entry name" value="Ribonuclease III domain"/>
    <property type="match status" value="2"/>
</dbReference>
<feature type="domain" description="RNase III" evidence="8">
    <location>
        <begin position="1311"/>
        <end position="1546"/>
    </location>
</feature>
<comment type="similarity">
    <text evidence="6">Belongs to the helicase family. Dicer subfamily.</text>
</comment>
<dbReference type="Gene3D" id="3.40.50.300">
    <property type="entry name" value="P-loop containing nucleotide triphosphate hydrolases"/>
    <property type="match status" value="2"/>
</dbReference>
<dbReference type="EMBL" id="JANBPT010000362">
    <property type="protein sequence ID" value="KAJ1922976.1"/>
    <property type="molecule type" value="Genomic_DNA"/>
</dbReference>
<dbReference type="Pfam" id="PF00636">
    <property type="entry name" value="Ribonuclease_3"/>
    <property type="match status" value="2"/>
</dbReference>
<dbReference type="InterPro" id="IPR001650">
    <property type="entry name" value="Helicase_C-like"/>
</dbReference>
<dbReference type="PANTHER" id="PTHR14950:SF37">
    <property type="entry name" value="ENDORIBONUCLEASE DICER"/>
    <property type="match status" value="1"/>
</dbReference>
<dbReference type="Proteomes" id="UP001150569">
    <property type="component" value="Unassembled WGS sequence"/>
</dbReference>
<dbReference type="SMART" id="SM00535">
    <property type="entry name" value="RIBOc"/>
    <property type="match status" value="2"/>
</dbReference>
<dbReference type="PANTHER" id="PTHR14950">
    <property type="entry name" value="DICER-RELATED"/>
    <property type="match status" value="1"/>
</dbReference>
<dbReference type="GO" id="GO:0006396">
    <property type="term" value="P:RNA processing"/>
    <property type="evidence" value="ECO:0007669"/>
    <property type="project" value="InterPro"/>
</dbReference>
<evidence type="ECO:0000259" key="11">
    <source>
        <dbReference type="PROSITE" id="PS51327"/>
    </source>
</evidence>
<evidence type="ECO:0000256" key="1">
    <source>
        <dbReference type="ARBA" id="ARBA00022737"/>
    </source>
</evidence>
<dbReference type="CDD" id="cd18034">
    <property type="entry name" value="DEXHc_dicer"/>
    <property type="match status" value="1"/>
</dbReference>
<dbReference type="InterPro" id="IPR000999">
    <property type="entry name" value="RNase_III_dom"/>
</dbReference>
<dbReference type="InterPro" id="IPR014001">
    <property type="entry name" value="Helicase_ATP-bd"/>
</dbReference>
<evidence type="ECO:0000259" key="10">
    <source>
        <dbReference type="PROSITE" id="PS51194"/>
    </source>
</evidence>
<dbReference type="Gene3D" id="3.30.160.380">
    <property type="entry name" value="Dicer dimerisation domain"/>
    <property type="match status" value="1"/>
</dbReference>
<dbReference type="Pfam" id="PF00270">
    <property type="entry name" value="DEAD"/>
    <property type="match status" value="1"/>
</dbReference>
<dbReference type="Pfam" id="PF00271">
    <property type="entry name" value="Helicase_C"/>
    <property type="match status" value="1"/>
</dbReference>
<keyword evidence="4" id="KW-0347">Helicase</keyword>
<dbReference type="InterPro" id="IPR005034">
    <property type="entry name" value="Dicer_dimerisation"/>
</dbReference>
<organism evidence="12 13">
    <name type="scientific">Tieghemiomyces parasiticus</name>
    <dbReference type="NCBI Taxonomy" id="78921"/>
    <lineage>
        <taxon>Eukaryota</taxon>
        <taxon>Fungi</taxon>
        <taxon>Fungi incertae sedis</taxon>
        <taxon>Zoopagomycota</taxon>
        <taxon>Kickxellomycotina</taxon>
        <taxon>Dimargaritomycetes</taxon>
        <taxon>Dimargaritales</taxon>
        <taxon>Dimargaritaceae</taxon>
        <taxon>Tieghemiomyces</taxon>
    </lineage>
</organism>
<sequence>MGDSGNSPAELPASSWPLSNGDDGKLKAYQYQLDLYQSALLRNTIVVLDTGGGKTFVAIKLIQYYATKEIQRQNNRPASDDPGRTPPPRRLALFLVNLVPLVFQQANAIESQLNLRVGKFYGALGVDSWAAEQWQTVLTKYDVLVMTAQVFLDALRRSYMDLEQFNVLVMDECHHTRKGHPYNCIMREFYDRLSPTHRPRILGLTASPLCLQSTIELCAQSLETNLDSQIFTVEAGLESRLLNKPKEIKLYYDPVPVTSVPSTALTRAVRETLDGESEVLQDALKEAERVAAELGPWCVDAYWRLLASSSAAKRQELFEGRRMARTERLSSATRAELARLVTLHSLDNQIPDLVAEPGLGSPKVQRLVAALEMFASKAEQLCAIVFVARRLSAYLLRRLIASLPTLAFVRPALLVGRRSSQSPADVTNSLVKMQRTIHDFHTRVCNLLVATQVGEEGLDIRACNVVIRFNLFNTVIEYIQSRGRARHPNSLFVVMVERGNAAQEGIVERFAQAEVDMREWCLKASGRETTDRSGPRTGADHSDFVNDNGDDMDGEAGAMTQRYCVPSTGATVTLASAVSLLFQYCATLPSDDFYLPMPTVAIMEELDGFRAHIRLPASAPVHQVTGHTMRSKAKAKRSAAIYACLLLHQAGALTDYLRPVFSMRRRRCGIEGAVKYTVSNPAQAAVVAENDAHLAEFEREEDGLRKDFNVRHEYVTDADRVWRPATTADTPANNPGSTDGTDTGIGPESETTWYPNVLAMPTTGAGSTYHSWLLLTRVPLPIDMPALPLNHPLIPQVTVRPYPCDPRGLTLTSSQYDLLTNFTLRLFSTLSRRRYVCPAGSPPYLLAPLHTVPPTPPSQGHAPTEPFDLNRWIAQYVPGAELVNLIAHDTVDLAPEDYINPDGTARSDPDLVIVDQARANVCLYVDRIRTDLHPFSPIPPEETADVPDTAFSSYLDYYRWHRGLDEAKRELIVERAASLLLLQIRPTPDRRSYLPAPPREINAADVDGYPEERGRSGEADNEKDKAAAVTSDNTTVGPRHLIPLLCAKHPLSARTHRSALLLPTVLYSLESILRAARLRATFQLRARLDYLVRVTTLPSAVPNTLVNYERLEYLGDVTLKLLGSLVAFVYHPIAHEGQLTGFRYVLVNNTRLFKYARQAGLQDYLTDTAFAPRRWRPPGFVSAEQLEKPQARQVAAHRKVYSNKTLADLIEASLAACYLSEGFEAGLHCIRQLGLPLGGITRWEDFYPTYRRELEACQERLAAARVGLPITMGETCASLSTASNPGLASTRDSAALSGPFAGVSVAKTVDHAAVERVLGYRFRDRSLIDQALTHGSAADASSKSDGGSYERLEYIGDALIDFFSVQYLYHRFPQASPQLLTNLRVASVNNNFLAMLCHAAGLHRHVVHFSPFLGQAITEYVIHRDQLMGNEEDEGEKGVTSPKVAQLAAVGLNGMQVDSGDQTDTLGDATSMDIDGVESPPLPTRSGDTTFAPVLQDGPSDQFATGPSLPSMSMEGRFDYWFAVQPPKILGDVVEALFGAVFMDAHMELAPIEALYNRWLRPAHDRFITPNLVYIHAATKLVKFIHDAGCSKFNIECYVDTTNPAIEQARKTGLDEQAETELEGGGDVRGAGDWAECTIMIHGRPVHSAQNFSFHRARQLAAMRYLAELRKNQDDLVRCCDCQAWESGEVC</sequence>
<feature type="region of interest" description="Disordered" evidence="7">
    <location>
        <begin position="526"/>
        <end position="547"/>
    </location>
</feature>
<protein>
    <submittedName>
        <fullName evidence="12">Dicer-like protein 1</fullName>
    </submittedName>
</protein>
<dbReference type="GO" id="GO:0004525">
    <property type="term" value="F:ribonuclease III activity"/>
    <property type="evidence" value="ECO:0007669"/>
    <property type="project" value="InterPro"/>
</dbReference>
<dbReference type="GO" id="GO:0005524">
    <property type="term" value="F:ATP binding"/>
    <property type="evidence" value="ECO:0007669"/>
    <property type="project" value="UniProtKB-KW"/>
</dbReference>
<feature type="domain" description="Helicase ATP-binding" evidence="9">
    <location>
        <begin position="35"/>
        <end position="208"/>
    </location>
</feature>
<keyword evidence="5" id="KW-0067">ATP-binding</keyword>
<dbReference type="GO" id="GO:0004386">
    <property type="term" value="F:helicase activity"/>
    <property type="evidence" value="ECO:0007669"/>
    <property type="project" value="UniProtKB-KW"/>
</dbReference>
<dbReference type="FunFam" id="3.30.160.380:FF:000001">
    <property type="entry name" value="Endoribonuclease dicer-like 1"/>
    <property type="match status" value="1"/>
</dbReference>
<evidence type="ECO:0000259" key="9">
    <source>
        <dbReference type="PROSITE" id="PS51192"/>
    </source>
</evidence>
<dbReference type="GO" id="GO:0003723">
    <property type="term" value="F:RNA binding"/>
    <property type="evidence" value="ECO:0007669"/>
    <property type="project" value="UniProtKB-UniRule"/>
</dbReference>
<dbReference type="InterPro" id="IPR036389">
    <property type="entry name" value="RNase_III_sf"/>
</dbReference>
<evidence type="ECO:0000256" key="7">
    <source>
        <dbReference type="SAM" id="MobiDB-lite"/>
    </source>
</evidence>
<evidence type="ECO:0000256" key="5">
    <source>
        <dbReference type="ARBA" id="ARBA00022840"/>
    </source>
</evidence>
<dbReference type="PROSITE" id="PS51192">
    <property type="entry name" value="HELICASE_ATP_BIND_1"/>
    <property type="match status" value="1"/>
</dbReference>
<keyword evidence="1" id="KW-0677">Repeat</keyword>
<keyword evidence="3" id="KW-0378">Hydrolase</keyword>
<comment type="caution">
    <text evidence="12">The sequence shown here is derived from an EMBL/GenBank/DDBJ whole genome shotgun (WGS) entry which is preliminary data.</text>
</comment>
<dbReference type="PROSITE" id="PS51327">
    <property type="entry name" value="DICER_DSRBF"/>
    <property type="match status" value="1"/>
</dbReference>
<gene>
    <name evidence="12" type="primary">dcl1_2</name>
    <name evidence="12" type="ORF">IWQ60_006177</name>
</gene>
<evidence type="ECO:0000259" key="8">
    <source>
        <dbReference type="PROSITE" id="PS50142"/>
    </source>
</evidence>
<dbReference type="PROSITE" id="PS50142">
    <property type="entry name" value="RNASE_3_2"/>
    <property type="match status" value="2"/>
</dbReference>
<keyword evidence="6" id="KW-0694">RNA-binding</keyword>
<dbReference type="SUPFAM" id="SSF69065">
    <property type="entry name" value="RNase III domain-like"/>
    <property type="match status" value="2"/>
</dbReference>
<evidence type="ECO:0000256" key="3">
    <source>
        <dbReference type="ARBA" id="ARBA00022801"/>
    </source>
</evidence>
<keyword evidence="2" id="KW-0547">Nucleotide-binding</keyword>
<dbReference type="InterPro" id="IPR038248">
    <property type="entry name" value="Dicer_dimer_sf"/>
</dbReference>
<feature type="compositionally biased region" description="Basic and acidic residues" evidence="7">
    <location>
        <begin position="1010"/>
        <end position="1026"/>
    </location>
</feature>
<dbReference type="PROSITE" id="PS51194">
    <property type="entry name" value="HELICASE_CTER"/>
    <property type="match status" value="1"/>
</dbReference>
<dbReference type="InterPro" id="IPR011545">
    <property type="entry name" value="DEAD/DEAH_box_helicase_dom"/>
</dbReference>
<dbReference type="SMART" id="SM00487">
    <property type="entry name" value="DEXDc"/>
    <property type="match status" value="1"/>
</dbReference>
<feature type="compositionally biased region" description="Polar residues" evidence="7">
    <location>
        <begin position="727"/>
        <end position="741"/>
    </location>
</feature>
<dbReference type="GO" id="GO:0031047">
    <property type="term" value="P:regulatory ncRNA-mediated gene silencing"/>
    <property type="evidence" value="ECO:0007669"/>
    <property type="project" value="UniProtKB-ARBA"/>
</dbReference>
<dbReference type="CDD" id="cd00593">
    <property type="entry name" value="RIBOc"/>
    <property type="match status" value="2"/>
</dbReference>
<dbReference type="SUPFAM" id="SSF52540">
    <property type="entry name" value="P-loop containing nucleoside triphosphate hydrolases"/>
    <property type="match status" value="1"/>
</dbReference>
<reference evidence="12" key="1">
    <citation type="submission" date="2022-07" db="EMBL/GenBank/DDBJ databases">
        <title>Phylogenomic reconstructions and comparative analyses of Kickxellomycotina fungi.</title>
        <authorList>
            <person name="Reynolds N.K."/>
            <person name="Stajich J.E."/>
            <person name="Barry K."/>
            <person name="Grigoriev I.V."/>
            <person name="Crous P."/>
            <person name="Smith M.E."/>
        </authorList>
    </citation>
    <scope>NUCLEOTIDE SEQUENCE</scope>
    <source>
        <strain evidence="12">RSA 861</strain>
    </source>
</reference>
<dbReference type="InterPro" id="IPR027417">
    <property type="entry name" value="P-loop_NTPase"/>
</dbReference>
<feature type="domain" description="RNase III" evidence="8">
    <location>
        <begin position="1069"/>
        <end position="1222"/>
    </location>
</feature>
<evidence type="ECO:0000256" key="4">
    <source>
        <dbReference type="ARBA" id="ARBA00022806"/>
    </source>
</evidence>